<dbReference type="Proteomes" id="UP000035680">
    <property type="component" value="Unassembled WGS sequence"/>
</dbReference>
<dbReference type="GO" id="GO:0005634">
    <property type="term" value="C:nucleus"/>
    <property type="evidence" value="ECO:0007669"/>
    <property type="project" value="UniProtKB-SubCell"/>
</dbReference>
<dbReference type="SUPFAM" id="SSF54160">
    <property type="entry name" value="Chromo domain-like"/>
    <property type="match status" value="1"/>
</dbReference>
<dbReference type="InterPro" id="IPR016197">
    <property type="entry name" value="Chromo-like_dom_sf"/>
</dbReference>
<dbReference type="AlphaFoldDB" id="A0A0K0F5B9"/>
<dbReference type="Gene3D" id="2.40.50.40">
    <property type="match status" value="1"/>
</dbReference>
<keyword evidence="2" id="KW-0539">Nucleus</keyword>
<dbReference type="InterPro" id="IPR051219">
    <property type="entry name" value="Heterochromatin_chromo-domain"/>
</dbReference>
<dbReference type="PROSITE" id="PS50013">
    <property type="entry name" value="CHROMO_2"/>
    <property type="match status" value="1"/>
</dbReference>
<dbReference type="SMART" id="SM00298">
    <property type="entry name" value="CHROMO"/>
    <property type="match status" value="1"/>
</dbReference>
<protein>
    <submittedName>
        <fullName evidence="5">Chromo domain-containing protein</fullName>
    </submittedName>
</protein>
<proteinExistence type="predicted"/>
<dbReference type="WBParaSite" id="SVE_0401000.1">
    <property type="protein sequence ID" value="SVE_0401000.1"/>
    <property type="gene ID" value="SVE_0401000"/>
</dbReference>
<dbReference type="InterPro" id="IPR023780">
    <property type="entry name" value="Chromo_domain"/>
</dbReference>
<dbReference type="Pfam" id="PF00385">
    <property type="entry name" value="Chromo"/>
    <property type="match status" value="1"/>
</dbReference>
<reference evidence="5" key="2">
    <citation type="submission" date="2015-08" db="UniProtKB">
        <authorList>
            <consortium name="WormBaseParasite"/>
        </authorList>
    </citation>
    <scope>IDENTIFICATION</scope>
</reference>
<sequence length="89" mass="10744">MVRGDSDSSNMNSSVGQDTEQLYEVECIIDAKLSDDGEWRYLVKWKDYSHHYNTWESARSFTSREMIDEFWMERRRIAMGSFAWERELF</sequence>
<accession>A0A0K0F5B9</accession>
<reference evidence="4" key="1">
    <citation type="submission" date="2014-07" db="EMBL/GenBank/DDBJ databases">
        <authorList>
            <person name="Martin A.A"/>
            <person name="De Silva N."/>
        </authorList>
    </citation>
    <scope>NUCLEOTIDE SEQUENCE</scope>
</reference>
<name>A0A0K0F5B9_STRVS</name>
<evidence type="ECO:0000313" key="5">
    <source>
        <dbReference type="WBParaSite" id="SVE_0401000.1"/>
    </source>
</evidence>
<dbReference type="InterPro" id="IPR000953">
    <property type="entry name" value="Chromo/chromo_shadow_dom"/>
</dbReference>
<dbReference type="PANTHER" id="PTHR22812">
    <property type="entry name" value="CHROMOBOX PROTEIN"/>
    <property type="match status" value="1"/>
</dbReference>
<evidence type="ECO:0000256" key="2">
    <source>
        <dbReference type="ARBA" id="ARBA00023242"/>
    </source>
</evidence>
<dbReference type="STRING" id="75913.A0A0K0F5B9"/>
<evidence type="ECO:0000256" key="1">
    <source>
        <dbReference type="ARBA" id="ARBA00004123"/>
    </source>
</evidence>
<evidence type="ECO:0000259" key="3">
    <source>
        <dbReference type="PROSITE" id="PS50013"/>
    </source>
</evidence>
<evidence type="ECO:0000313" key="4">
    <source>
        <dbReference type="Proteomes" id="UP000035680"/>
    </source>
</evidence>
<keyword evidence="4" id="KW-1185">Reference proteome</keyword>
<comment type="subcellular location">
    <subcellularLocation>
        <location evidence="1">Nucleus</location>
    </subcellularLocation>
</comment>
<organism evidence="4 5">
    <name type="scientific">Strongyloides venezuelensis</name>
    <name type="common">Threadworm</name>
    <dbReference type="NCBI Taxonomy" id="75913"/>
    <lineage>
        <taxon>Eukaryota</taxon>
        <taxon>Metazoa</taxon>
        <taxon>Ecdysozoa</taxon>
        <taxon>Nematoda</taxon>
        <taxon>Chromadorea</taxon>
        <taxon>Rhabditida</taxon>
        <taxon>Tylenchina</taxon>
        <taxon>Panagrolaimomorpha</taxon>
        <taxon>Strongyloidoidea</taxon>
        <taxon>Strongyloididae</taxon>
        <taxon>Strongyloides</taxon>
    </lineage>
</organism>
<feature type="domain" description="Chromo" evidence="3">
    <location>
        <begin position="23"/>
        <end position="74"/>
    </location>
</feature>